<reference evidence="1 2" key="1">
    <citation type="submission" date="2020-08" db="EMBL/GenBank/DDBJ databases">
        <title>Complete Genome Sequence of Effusibacillus dendaii Strain skT53, Isolated from Farmland soil.</title>
        <authorList>
            <person name="Konishi T."/>
            <person name="Kawasaki H."/>
        </authorList>
    </citation>
    <scope>NUCLEOTIDE SEQUENCE [LARGE SCALE GENOMIC DNA]</scope>
    <source>
        <strain evidence="2">skT53</strain>
    </source>
</reference>
<evidence type="ECO:0000313" key="1">
    <source>
        <dbReference type="EMBL" id="BCJ85218.1"/>
    </source>
</evidence>
<keyword evidence="2" id="KW-1185">Reference proteome</keyword>
<gene>
    <name evidence="1" type="ORF">skT53_02030</name>
</gene>
<dbReference type="SUPFAM" id="SSF54913">
    <property type="entry name" value="GlnB-like"/>
    <property type="match status" value="1"/>
</dbReference>
<accession>A0A7I8D524</accession>
<sequence length="88" mass="9892">MMKLIFDVKKDLRAIKAVLTRNGVTGMTLLENETTACYTVEVVVQNETVKPLIVQLSQTLAPEKPCFRLVPLDNVYRIRTGEQSVKAI</sequence>
<organism evidence="1 2">
    <name type="scientific">Effusibacillus dendaii</name>
    <dbReference type="NCBI Taxonomy" id="2743772"/>
    <lineage>
        <taxon>Bacteria</taxon>
        <taxon>Bacillati</taxon>
        <taxon>Bacillota</taxon>
        <taxon>Bacilli</taxon>
        <taxon>Bacillales</taxon>
        <taxon>Alicyclobacillaceae</taxon>
        <taxon>Effusibacillus</taxon>
    </lineage>
</organism>
<dbReference type="KEGG" id="eff:skT53_02030"/>
<protein>
    <submittedName>
        <fullName evidence="1">Uncharacterized protein</fullName>
    </submittedName>
</protein>
<dbReference type="AlphaFoldDB" id="A0A7I8D524"/>
<dbReference type="InterPro" id="IPR011322">
    <property type="entry name" value="N-reg_PII-like_a/b"/>
</dbReference>
<evidence type="ECO:0000313" key="2">
    <source>
        <dbReference type="Proteomes" id="UP000593802"/>
    </source>
</evidence>
<dbReference type="RefSeq" id="WP_200759362.1">
    <property type="nucleotide sequence ID" value="NZ_AP023366.1"/>
</dbReference>
<proteinExistence type="predicted"/>
<name>A0A7I8D524_9BACL</name>
<dbReference type="Proteomes" id="UP000593802">
    <property type="component" value="Chromosome"/>
</dbReference>
<dbReference type="EMBL" id="AP023366">
    <property type="protein sequence ID" value="BCJ85218.1"/>
    <property type="molecule type" value="Genomic_DNA"/>
</dbReference>